<keyword evidence="5" id="KW-0442">Lipid degradation</keyword>
<evidence type="ECO:0000256" key="2">
    <source>
        <dbReference type="ARBA" id="ARBA00008664"/>
    </source>
</evidence>
<dbReference type="GO" id="GO:0016042">
    <property type="term" value="P:lipid catabolic process"/>
    <property type="evidence" value="ECO:0007669"/>
    <property type="project" value="UniProtKB-KW"/>
</dbReference>
<keyword evidence="4" id="KW-0378">Hydrolase</keyword>
<evidence type="ECO:0000256" key="4">
    <source>
        <dbReference type="ARBA" id="ARBA00022801"/>
    </source>
</evidence>
<keyword evidence="7" id="KW-0732">Signal</keyword>
<dbReference type="PROSITE" id="PS50035">
    <property type="entry name" value="PLD"/>
    <property type="match status" value="1"/>
</dbReference>
<comment type="similarity">
    <text evidence="2">Belongs to the phospholipase D family.</text>
</comment>
<accession>A0A6J5BHG8</accession>
<proteinExistence type="inferred from homology"/>
<keyword evidence="6" id="KW-0443">Lipid metabolism</keyword>
<feature type="domain" description="PLD phosphodiesterase" evidence="8">
    <location>
        <begin position="136"/>
        <end position="163"/>
    </location>
</feature>
<name>A0A6J5BHG8_9BURK</name>
<feature type="chain" id="PRO_5026700008" description="phospholipase D" evidence="7">
    <location>
        <begin position="28"/>
        <end position="202"/>
    </location>
</feature>
<evidence type="ECO:0000256" key="1">
    <source>
        <dbReference type="ARBA" id="ARBA00000798"/>
    </source>
</evidence>
<dbReference type="GO" id="GO:0016740">
    <property type="term" value="F:transferase activity"/>
    <property type="evidence" value="ECO:0007669"/>
    <property type="project" value="UniProtKB-KW"/>
</dbReference>
<dbReference type="InterPro" id="IPR001736">
    <property type="entry name" value="PLipase_D/transphosphatidylase"/>
</dbReference>
<evidence type="ECO:0000256" key="3">
    <source>
        <dbReference type="ARBA" id="ARBA00012027"/>
    </source>
</evidence>
<keyword evidence="10" id="KW-1185">Reference proteome</keyword>
<dbReference type="EMBL" id="CADIJR010000095">
    <property type="protein sequence ID" value="CAB3706749.1"/>
    <property type="molecule type" value="Genomic_DNA"/>
</dbReference>
<sequence length="202" mass="21595">MIAVNFRLSVCALLAALVLLPVGPAMANRPTPAIPPTPPIAVPAAGTLEVGFSPDGGAEQLVLRVIASARTELKVLAYSFSSPTVTAALVKAARRGVAVTVLADYKRNLVTDHSGKAREALARLVEAGIDVRMVSTFHLHHDKVLIADRETVELGSFNFVDSAAHRNSENALVNWNNPALAEAYLAHFERNLALSEPFRAKE</sequence>
<evidence type="ECO:0000256" key="5">
    <source>
        <dbReference type="ARBA" id="ARBA00022963"/>
    </source>
</evidence>
<feature type="signal peptide" evidence="7">
    <location>
        <begin position="1"/>
        <end position="27"/>
    </location>
</feature>
<dbReference type="GO" id="GO:0006793">
    <property type="term" value="P:phosphorus metabolic process"/>
    <property type="evidence" value="ECO:0007669"/>
    <property type="project" value="UniProtKB-ARBA"/>
</dbReference>
<dbReference type="PANTHER" id="PTHR43856:SF1">
    <property type="entry name" value="MITOCHONDRIAL CARDIOLIPIN HYDROLASE"/>
    <property type="match status" value="1"/>
</dbReference>
<keyword evidence="9" id="KW-0808">Transferase</keyword>
<reference evidence="9 10" key="1">
    <citation type="submission" date="2020-04" db="EMBL/GenBank/DDBJ databases">
        <authorList>
            <person name="De Canck E."/>
        </authorList>
    </citation>
    <scope>NUCLEOTIDE SEQUENCE [LARGE SCALE GENOMIC DNA]</scope>
    <source>
        <strain evidence="9 10">LMG 26845</strain>
    </source>
</reference>
<evidence type="ECO:0000313" key="10">
    <source>
        <dbReference type="Proteomes" id="UP000507979"/>
    </source>
</evidence>
<gene>
    <name evidence="9" type="primary">clsB_3</name>
    <name evidence="9" type="ORF">LMG26845_05538</name>
</gene>
<evidence type="ECO:0000256" key="6">
    <source>
        <dbReference type="ARBA" id="ARBA00023098"/>
    </source>
</evidence>
<dbReference type="Pfam" id="PF13091">
    <property type="entry name" value="PLDc_2"/>
    <property type="match status" value="1"/>
</dbReference>
<dbReference type="InterPro" id="IPR051406">
    <property type="entry name" value="PLD_domain"/>
</dbReference>
<dbReference type="InterPro" id="IPR025202">
    <property type="entry name" value="PLD-like_dom"/>
</dbReference>
<dbReference type="GO" id="GO:0004630">
    <property type="term" value="F:phospholipase D activity"/>
    <property type="evidence" value="ECO:0007669"/>
    <property type="project" value="UniProtKB-EC"/>
</dbReference>
<dbReference type="EC" id="3.1.4.4" evidence="3"/>
<dbReference type="PANTHER" id="PTHR43856">
    <property type="entry name" value="CARDIOLIPIN HYDROLASE"/>
    <property type="match status" value="1"/>
</dbReference>
<dbReference type="GO" id="GO:0016891">
    <property type="term" value="F:RNA endonuclease activity producing 5'-phosphomonoesters, hydrolytic mechanism"/>
    <property type="evidence" value="ECO:0007669"/>
    <property type="project" value="TreeGrafter"/>
</dbReference>
<evidence type="ECO:0000313" key="9">
    <source>
        <dbReference type="EMBL" id="CAB3706749.1"/>
    </source>
</evidence>
<comment type="catalytic activity">
    <reaction evidence="1">
        <text>a 1,2-diacyl-sn-glycero-3-phosphocholine + H2O = a 1,2-diacyl-sn-glycero-3-phosphate + choline + H(+)</text>
        <dbReference type="Rhea" id="RHEA:14445"/>
        <dbReference type="ChEBI" id="CHEBI:15354"/>
        <dbReference type="ChEBI" id="CHEBI:15377"/>
        <dbReference type="ChEBI" id="CHEBI:15378"/>
        <dbReference type="ChEBI" id="CHEBI:57643"/>
        <dbReference type="ChEBI" id="CHEBI:58608"/>
        <dbReference type="EC" id="3.1.4.4"/>
    </reaction>
</comment>
<organism evidence="9 10">
    <name type="scientific">Achromobacter insuavis</name>
    <dbReference type="NCBI Taxonomy" id="1287735"/>
    <lineage>
        <taxon>Bacteria</taxon>
        <taxon>Pseudomonadati</taxon>
        <taxon>Pseudomonadota</taxon>
        <taxon>Betaproteobacteria</taxon>
        <taxon>Burkholderiales</taxon>
        <taxon>Alcaligenaceae</taxon>
        <taxon>Achromobacter</taxon>
    </lineage>
</organism>
<protein>
    <recommendedName>
        <fullName evidence="3">phospholipase D</fullName>
        <ecNumber evidence="3">3.1.4.4</ecNumber>
    </recommendedName>
</protein>
<dbReference type="CDD" id="cd09170">
    <property type="entry name" value="PLDc_Nuc"/>
    <property type="match status" value="1"/>
</dbReference>
<dbReference type="Proteomes" id="UP000507979">
    <property type="component" value="Unassembled WGS sequence"/>
</dbReference>
<evidence type="ECO:0000259" key="8">
    <source>
        <dbReference type="PROSITE" id="PS50035"/>
    </source>
</evidence>
<dbReference type="Gene3D" id="3.30.870.10">
    <property type="entry name" value="Endonuclease Chain A"/>
    <property type="match status" value="1"/>
</dbReference>
<dbReference type="SUPFAM" id="SSF56024">
    <property type="entry name" value="Phospholipase D/nuclease"/>
    <property type="match status" value="1"/>
</dbReference>
<evidence type="ECO:0000256" key="7">
    <source>
        <dbReference type="SAM" id="SignalP"/>
    </source>
</evidence>
<dbReference type="AlphaFoldDB" id="A0A6J5BHG8"/>